<protein>
    <submittedName>
        <fullName evidence="2">Uncharacterized protein</fullName>
    </submittedName>
</protein>
<evidence type="ECO:0000313" key="3">
    <source>
        <dbReference type="Proteomes" id="UP001432027"/>
    </source>
</evidence>
<proteinExistence type="predicted"/>
<evidence type="ECO:0000313" key="2">
    <source>
        <dbReference type="EMBL" id="GMT06143.1"/>
    </source>
</evidence>
<feature type="compositionally biased region" description="Basic and acidic residues" evidence="1">
    <location>
        <begin position="199"/>
        <end position="215"/>
    </location>
</feature>
<dbReference type="EMBL" id="BTSX01000006">
    <property type="protein sequence ID" value="GMT06143.1"/>
    <property type="molecule type" value="Genomic_DNA"/>
</dbReference>
<name>A0AAV5UIK5_9BILA</name>
<gene>
    <name evidence="2" type="ORF">PENTCL1PPCAC_28317</name>
</gene>
<keyword evidence="3" id="KW-1185">Reference proteome</keyword>
<sequence>SGPSDRRWPTAEFARRGPDEDLVLAVLVQRPVVAFAGIIVGSGHFDEALVEGEIVPDRVLPALLVVAIVGVVGHDVVVDSGKCQSSLFARPNRHHNQCIVREGRLLVSIKHFLFLLCLLTRLRGVPQLLLATVRISLCRGGVRSGGSFFGRREDGQLVNSLVNFLVIRRTFCCARCEERGRERSGQRREGMSDVQIRTEVSDEKGHLEAADLSDR</sequence>
<comment type="caution">
    <text evidence="2">The sequence shown here is derived from an EMBL/GenBank/DDBJ whole genome shotgun (WGS) entry which is preliminary data.</text>
</comment>
<dbReference type="AlphaFoldDB" id="A0AAV5UIK5"/>
<feature type="non-terminal residue" evidence="2">
    <location>
        <position position="1"/>
    </location>
</feature>
<feature type="non-terminal residue" evidence="2">
    <location>
        <position position="215"/>
    </location>
</feature>
<accession>A0AAV5UIK5</accession>
<reference evidence="2" key="1">
    <citation type="submission" date="2023-10" db="EMBL/GenBank/DDBJ databases">
        <title>Genome assembly of Pristionchus species.</title>
        <authorList>
            <person name="Yoshida K."/>
            <person name="Sommer R.J."/>
        </authorList>
    </citation>
    <scope>NUCLEOTIDE SEQUENCE</scope>
    <source>
        <strain evidence="2">RS0144</strain>
    </source>
</reference>
<organism evidence="2 3">
    <name type="scientific">Pristionchus entomophagus</name>
    <dbReference type="NCBI Taxonomy" id="358040"/>
    <lineage>
        <taxon>Eukaryota</taxon>
        <taxon>Metazoa</taxon>
        <taxon>Ecdysozoa</taxon>
        <taxon>Nematoda</taxon>
        <taxon>Chromadorea</taxon>
        <taxon>Rhabditida</taxon>
        <taxon>Rhabditina</taxon>
        <taxon>Diplogasteromorpha</taxon>
        <taxon>Diplogasteroidea</taxon>
        <taxon>Neodiplogasteridae</taxon>
        <taxon>Pristionchus</taxon>
    </lineage>
</organism>
<evidence type="ECO:0000256" key="1">
    <source>
        <dbReference type="SAM" id="MobiDB-lite"/>
    </source>
</evidence>
<dbReference type="Proteomes" id="UP001432027">
    <property type="component" value="Unassembled WGS sequence"/>
</dbReference>
<feature type="region of interest" description="Disordered" evidence="1">
    <location>
        <begin position="184"/>
        <end position="215"/>
    </location>
</feature>